<evidence type="ECO:0000259" key="5">
    <source>
        <dbReference type="PROSITE" id="PS50102"/>
    </source>
</evidence>
<keyword evidence="1" id="KW-0677">Repeat</keyword>
<dbReference type="OrthoDB" id="312987at2759"/>
<evidence type="ECO:0000256" key="1">
    <source>
        <dbReference type="ARBA" id="ARBA00022737"/>
    </source>
</evidence>
<dbReference type="GO" id="GO:0005829">
    <property type="term" value="C:cytosol"/>
    <property type="evidence" value="ECO:0007669"/>
    <property type="project" value="TreeGrafter"/>
</dbReference>
<dbReference type="InterPro" id="IPR000504">
    <property type="entry name" value="RRM_dom"/>
</dbReference>
<dbReference type="InterPro" id="IPR035979">
    <property type="entry name" value="RBD_domain_sf"/>
</dbReference>
<dbReference type="PROSITE" id="PS50102">
    <property type="entry name" value="RRM"/>
    <property type="match status" value="2"/>
</dbReference>
<dbReference type="EMBL" id="CCKQ01002596">
    <property type="protein sequence ID" value="CDW73706.1"/>
    <property type="molecule type" value="Genomic_DNA"/>
</dbReference>
<feature type="region of interest" description="Disordered" evidence="4">
    <location>
        <begin position="410"/>
        <end position="436"/>
    </location>
</feature>
<dbReference type="InterPro" id="IPR012677">
    <property type="entry name" value="Nucleotide-bd_a/b_plait_sf"/>
</dbReference>
<accession>A0A077ZVR1</accession>
<dbReference type="OMA" id="ERNHEAC"/>
<dbReference type="GO" id="GO:0003729">
    <property type="term" value="F:mRNA binding"/>
    <property type="evidence" value="ECO:0007669"/>
    <property type="project" value="InterPro"/>
</dbReference>
<dbReference type="PANTHER" id="PTHR47640">
    <property type="entry name" value="TRNA SELENOCYSTEINE 1-ASSOCIATED PROTEIN 1-RELATED-RELATED"/>
    <property type="match status" value="1"/>
</dbReference>
<dbReference type="SUPFAM" id="SSF54928">
    <property type="entry name" value="RNA-binding domain, RBD"/>
    <property type="match status" value="2"/>
</dbReference>
<dbReference type="FunFam" id="3.30.70.330:FF:000159">
    <property type="entry name" value="tRNA selenocysteine 1-associated protein 1"/>
    <property type="match status" value="1"/>
</dbReference>
<protein>
    <submittedName>
        <fullName evidence="6">Mrna binding post-transcriptional regulator</fullName>
    </submittedName>
</protein>
<evidence type="ECO:0000313" key="6">
    <source>
        <dbReference type="EMBL" id="CDW73706.1"/>
    </source>
</evidence>
<dbReference type="CDD" id="cd12344">
    <property type="entry name" value="RRM1_SECp43_like"/>
    <property type="match status" value="1"/>
</dbReference>
<dbReference type="InterPro" id="IPR050825">
    <property type="entry name" value="RBM42_RBP45_47-like"/>
</dbReference>
<dbReference type="Gene3D" id="3.30.70.330">
    <property type="match status" value="2"/>
</dbReference>
<sequence length="470" mass="52002">MASNMTTAEATVIGAKTLWIGDVEPWMDENYMAGLFAGIASVQSVKLIRDKLKGTPVGYGFIEFPNHEVAKNVYLTLNGSPIPGTTRCYKLNWATHGNGGLKQVPATTVTAQPGPNTAPIAQGDFQIYVGDLDPNVNDQLLLGAFNKRYPSVLQAKVIVDPVSRYSKGYGFVKFGNQEESQRAIVEMQGKYLFNKPMKINNANAIQRREGPGGGGSGGGGGGHSQHPPAYNNPPPYGYPPPQMGGYYGMPPPGQDYYSQYYYPPPPPFGVPPPGAYPPPYDPYAMPPGGYYPSPIPPIQQNIQPQQQPLIQQQHQSPTQITQTQPKPDYNTQQQTQQQKTQPNPEQQFQQKPQNLPSQNIQPQFIPGPQGIPPPYYAPPPHLIPPPYGMYPQPMGIPPMMQNMPRNPKFDQQDYSSTGQQQIPGQIGFSQPPAGKQIKKNQIKFTSEEIDQMNKEFMKEIIEKPEVMYLY</sequence>
<keyword evidence="7" id="KW-1185">Reference proteome</keyword>
<dbReference type="Pfam" id="PF00076">
    <property type="entry name" value="RRM_1"/>
    <property type="match status" value="2"/>
</dbReference>
<gene>
    <name evidence="6" type="primary">Contig8166.g8709</name>
    <name evidence="6" type="ORF">STYLEM_2692</name>
</gene>
<feature type="region of interest" description="Disordered" evidence="4">
    <location>
        <begin position="287"/>
        <end position="372"/>
    </location>
</feature>
<feature type="domain" description="RRM" evidence="5">
    <location>
        <begin position="125"/>
        <end position="204"/>
    </location>
</feature>
<feature type="domain" description="RRM" evidence="5">
    <location>
        <begin position="16"/>
        <end position="96"/>
    </location>
</feature>
<feature type="compositionally biased region" description="Low complexity" evidence="4">
    <location>
        <begin position="287"/>
        <end position="368"/>
    </location>
</feature>
<dbReference type="InParanoid" id="A0A077ZVR1"/>
<evidence type="ECO:0000256" key="4">
    <source>
        <dbReference type="SAM" id="MobiDB-lite"/>
    </source>
</evidence>
<proteinExistence type="predicted"/>
<evidence type="ECO:0000313" key="7">
    <source>
        <dbReference type="Proteomes" id="UP000039865"/>
    </source>
</evidence>
<feature type="region of interest" description="Disordered" evidence="4">
    <location>
        <begin position="205"/>
        <end position="237"/>
    </location>
</feature>
<evidence type="ECO:0000256" key="2">
    <source>
        <dbReference type="ARBA" id="ARBA00022884"/>
    </source>
</evidence>
<dbReference type="AlphaFoldDB" id="A0A077ZVR1"/>
<keyword evidence="2 3" id="KW-0694">RNA-binding</keyword>
<evidence type="ECO:0000256" key="3">
    <source>
        <dbReference type="PROSITE-ProRule" id="PRU00176"/>
    </source>
</evidence>
<reference evidence="6 7" key="1">
    <citation type="submission" date="2014-06" db="EMBL/GenBank/DDBJ databases">
        <authorList>
            <person name="Swart Estienne"/>
        </authorList>
    </citation>
    <scope>NUCLEOTIDE SEQUENCE [LARGE SCALE GENOMIC DNA]</scope>
    <source>
        <strain evidence="6 7">130c</strain>
    </source>
</reference>
<name>A0A077ZVR1_STYLE</name>
<feature type="compositionally biased region" description="Gly residues" evidence="4">
    <location>
        <begin position="211"/>
        <end position="223"/>
    </location>
</feature>
<dbReference type="Proteomes" id="UP000039865">
    <property type="component" value="Unassembled WGS sequence"/>
</dbReference>
<dbReference type="SMART" id="SM00360">
    <property type="entry name" value="RRM"/>
    <property type="match status" value="2"/>
</dbReference>
<dbReference type="PANTHER" id="PTHR47640:SF10">
    <property type="entry name" value="TRNA SELENOCYSTEINE 1-ASSOCIATED PROTEIN 1-RELATED"/>
    <property type="match status" value="1"/>
</dbReference>
<feature type="compositionally biased region" description="Polar residues" evidence="4">
    <location>
        <begin position="412"/>
        <end position="423"/>
    </location>
</feature>
<organism evidence="6 7">
    <name type="scientific">Stylonychia lemnae</name>
    <name type="common">Ciliate</name>
    <dbReference type="NCBI Taxonomy" id="5949"/>
    <lineage>
        <taxon>Eukaryota</taxon>
        <taxon>Sar</taxon>
        <taxon>Alveolata</taxon>
        <taxon>Ciliophora</taxon>
        <taxon>Intramacronucleata</taxon>
        <taxon>Spirotrichea</taxon>
        <taxon>Stichotrichia</taxon>
        <taxon>Sporadotrichida</taxon>
        <taxon>Oxytrichidae</taxon>
        <taxon>Stylonychinae</taxon>
        <taxon>Stylonychia</taxon>
    </lineage>
</organism>